<dbReference type="GO" id="GO:0048015">
    <property type="term" value="P:phosphatidylinositol-mediated signaling"/>
    <property type="evidence" value="ECO:0007669"/>
    <property type="project" value="TreeGrafter"/>
</dbReference>
<dbReference type="InterPro" id="IPR014815">
    <property type="entry name" value="PLC-beta_C"/>
</dbReference>
<comment type="caution">
    <text evidence="16">The sequence shown here is derived from an EMBL/GenBank/DDBJ whole genome shotgun (WGS) entry which is preliminary data.</text>
</comment>
<evidence type="ECO:0000259" key="15">
    <source>
        <dbReference type="PROSITE" id="PS50008"/>
    </source>
</evidence>
<keyword evidence="17" id="KW-1185">Reference proteome</keyword>
<dbReference type="InterPro" id="IPR042531">
    <property type="entry name" value="PLC-beta_C_sf"/>
</dbReference>
<feature type="region of interest" description="Disordered" evidence="13">
    <location>
        <begin position="464"/>
        <end position="501"/>
    </location>
</feature>
<dbReference type="Proteomes" id="UP001187415">
    <property type="component" value="Unassembled WGS sequence"/>
</dbReference>
<keyword evidence="1" id="KW-0597">Phosphoprotein</keyword>
<evidence type="ECO:0000256" key="12">
    <source>
        <dbReference type="SAM" id="Coils"/>
    </source>
</evidence>
<dbReference type="PANTHER" id="PTHR10336">
    <property type="entry name" value="PHOSPHOINOSITIDE-SPECIFIC PHOSPHOLIPASE C FAMILY PROTEIN"/>
    <property type="match status" value="1"/>
</dbReference>
<comment type="catalytic activity">
    <reaction evidence="7">
        <text>a 1,2-diacyl-sn-glycero-3-phospho-(1D-myo-inositol-4,5-bisphosphate) + H2O = 1D-myo-inositol 1,4,5-trisphosphate + a 1,2-diacyl-sn-glycerol + H(+)</text>
        <dbReference type="Rhea" id="RHEA:33179"/>
        <dbReference type="ChEBI" id="CHEBI:15377"/>
        <dbReference type="ChEBI" id="CHEBI:15378"/>
        <dbReference type="ChEBI" id="CHEBI:17815"/>
        <dbReference type="ChEBI" id="CHEBI:58456"/>
        <dbReference type="ChEBI" id="CHEBI:203600"/>
        <dbReference type="EC" id="3.1.4.11"/>
    </reaction>
    <physiologicalReaction direction="left-to-right" evidence="7">
        <dbReference type="Rhea" id="RHEA:33180"/>
    </physiologicalReaction>
</comment>
<gene>
    <name evidence="16" type="ORF">Q5P01_002330</name>
</gene>
<feature type="binding site" evidence="11">
    <location>
        <position position="361"/>
    </location>
    <ligand>
        <name>Ca(2+)</name>
        <dbReference type="ChEBI" id="CHEBI:29108"/>
    </ligand>
</feature>
<feature type="compositionally biased region" description="Basic and acidic residues" evidence="13">
    <location>
        <begin position="973"/>
        <end position="982"/>
    </location>
</feature>
<dbReference type="FunFam" id="3.20.20.190:FF:000084">
    <property type="match status" value="1"/>
</dbReference>
<dbReference type="GO" id="GO:0051209">
    <property type="term" value="P:release of sequestered calcium ion into cytosol"/>
    <property type="evidence" value="ECO:0007669"/>
    <property type="project" value="TreeGrafter"/>
</dbReference>
<dbReference type="SUPFAM" id="SSF49562">
    <property type="entry name" value="C2 domain (Calcium/lipid-binding domain, CaLB)"/>
    <property type="match status" value="1"/>
</dbReference>
<dbReference type="SUPFAM" id="SSF69989">
    <property type="entry name" value="C-terminal domain of PLC-beta"/>
    <property type="match status" value="1"/>
</dbReference>
<feature type="compositionally biased region" description="Acidic residues" evidence="13">
    <location>
        <begin position="530"/>
        <end position="541"/>
    </location>
</feature>
<protein>
    <recommendedName>
        <fullName evidence="9">1-phosphatidylinositol 4,5-bisphosphate phosphodiesterase</fullName>
        <ecNumber evidence="9">3.1.4.11</ecNumber>
    </recommendedName>
</protein>
<feature type="binding site" evidence="11">
    <location>
        <position position="410"/>
    </location>
    <ligand>
        <name>Ca(2+)</name>
        <dbReference type="ChEBI" id="CHEBI:29108"/>
    </ligand>
</feature>
<dbReference type="EC" id="3.1.4.11" evidence="9"/>
<feature type="binding site" evidence="11">
    <location>
        <position position="330"/>
    </location>
    <ligand>
        <name>Ca(2+)</name>
        <dbReference type="ChEBI" id="CHEBI:29108"/>
    </ligand>
</feature>
<comment type="catalytic activity">
    <reaction evidence="8">
        <text>a 1,2-diacyl-sn-glycero-3-phospho-(1D-myo-inositol) + H2O = 1D-myo-inositol 1-phosphate + a 1,2-diacyl-sn-glycerol + H(+)</text>
        <dbReference type="Rhea" id="RHEA:43484"/>
        <dbReference type="ChEBI" id="CHEBI:15377"/>
        <dbReference type="ChEBI" id="CHEBI:15378"/>
        <dbReference type="ChEBI" id="CHEBI:17815"/>
        <dbReference type="ChEBI" id="CHEBI:57880"/>
        <dbReference type="ChEBI" id="CHEBI:58433"/>
    </reaction>
    <physiologicalReaction direction="left-to-right" evidence="8">
        <dbReference type="Rhea" id="RHEA:43485"/>
    </physiologicalReaction>
</comment>
<proteinExistence type="predicted"/>
<sequence>MAGAKPGVHALQLKPVSVHDALKNGGKFVKWDEEPNSGPPTLVTLKVDPEGFFLYWVGGPNLDVDILDISTIRDTRTGKYAKQPKDPKMRDMLGFNNKNDGVEGKLLTIVHGNDLVNVSFLNFQAMQGNEAKLWTDELFALATNILSQNASRHTFLRKAFTKLKLQVNQDGKIPVKNILKMFPDKKRVEIALEQCGPINFRQEDFTWEVFQKFLDSLCLRPEIQSIFEKSGSKRKPFISVDQFMDFINHRQRDSRLNEVLYPPLKKEQVLQIMEKYEKNTSQLERDQISLQAFTRYLEGEENGIVPPERLDLIDDMNQPLSHYFINSSHNTYLTMGQLTGLSSVEMYRQVLLTGCRCIELDCWKGRPPDEEPYITHGFTMTTEISFKEVIEAIAESAFKVSPYPLILSFENHVDSAKQQAKMAEYCRTIFGDALLIDPLDKYPLVPGQPLPSPQEMMGKILVKNKKKHQHHRPPSSGSIRRREQGEQSSPNNECPLTDNEESQLLSNGEEKLAMGMVKDAEPRKSLGGEGESEEEEDDEPPLEQKKPNSDEGTASSEVNATEEMSTLVNYIEPVKFKSFELATKRRKFFEMSSFVETKGMDTLKNNPIDFVEYNKNQLSRIYPKGTRVDSSNYMPQLFWNVGCQMVALNFQTLDLPMQLNMGVFEYNGCSGYLLKPEFMRRSDKQFDPFTESIVDGIVANTVKIRVISGQFLSDKKVGVYVEVDIFGIPADTKRKYRTKTSNGNSLDPVWDDEPFVFNKIILPTLASLRIAVFEENSKFIGHRILPVSAIRPGYHYINLKNELNQPLILPSLLVYTEAQDYIPNEHQEYAEALTNPIKHISQLDKRETQLAVLIEDSSEPFSSEPKERESKKENEFIQLPSPFLIQPPCAIDEAPDIIKLPTHAQNPKEDLIASVLGDVQAQTIEELKQHKSYEKLIKKQKKELKELQKKHLKKVWNLSKEQKNRSSQLQSDTMRRRSQMEKHLKRSIKKNEPQEPVQHQLTALNQEIEKQNIQLREWQMQELLKYRQELHLLERAKQKAHLQEAFEKLKETAQECQAAQLKKLKELCEKEKKELQKILDRKRINSITEAKSRDKDKAEAELNDINKKHIQDSVNSIRGLELAQSRREDKLILRQREILQHIKDEFPMLQAMLETKLEEQHNQLPEEICNHLKMELQHNGLQKDALFSPFSNHSSPSTGSGPPSNCSTPSCPSTPNRSTWNRSTDNSNASLADSSSSSTTTPVLSEGEMSNS</sequence>
<dbReference type="Pfam" id="PF00387">
    <property type="entry name" value="PI-PLC-Y"/>
    <property type="match status" value="1"/>
</dbReference>
<organism evidence="16 17">
    <name type="scientific">Channa striata</name>
    <name type="common">Snakehead murrel</name>
    <name type="synonym">Ophicephalus striatus</name>
    <dbReference type="NCBI Taxonomy" id="64152"/>
    <lineage>
        <taxon>Eukaryota</taxon>
        <taxon>Metazoa</taxon>
        <taxon>Chordata</taxon>
        <taxon>Craniata</taxon>
        <taxon>Vertebrata</taxon>
        <taxon>Euteleostomi</taxon>
        <taxon>Actinopterygii</taxon>
        <taxon>Neopterygii</taxon>
        <taxon>Teleostei</taxon>
        <taxon>Neoteleostei</taxon>
        <taxon>Acanthomorphata</taxon>
        <taxon>Anabantaria</taxon>
        <taxon>Anabantiformes</taxon>
        <taxon>Channoidei</taxon>
        <taxon>Channidae</taxon>
        <taxon>Channa</taxon>
    </lineage>
</organism>
<dbReference type="Pfam" id="PF00388">
    <property type="entry name" value="PI-PLC-X"/>
    <property type="match status" value="1"/>
</dbReference>
<dbReference type="Pfam" id="PF08703">
    <property type="entry name" value="PLC-beta_C"/>
    <property type="match status" value="1"/>
</dbReference>
<dbReference type="GO" id="GO:0005516">
    <property type="term" value="F:calmodulin binding"/>
    <property type="evidence" value="ECO:0007669"/>
    <property type="project" value="TreeGrafter"/>
</dbReference>
<evidence type="ECO:0000259" key="14">
    <source>
        <dbReference type="PROSITE" id="PS50004"/>
    </source>
</evidence>
<dbReference type="Pfam" id="PF22631">
    <property type="entry name" value="PLCB1-4-like_EFh"/>
    <property type="match status" value="1"/>
</dbReference>
<feature type="active site" evidence="10">
    <location>
        <position position="376"/>
    </location>
</feature>
<evidence type="ECO:0000256" key="3">
    <source>
        <dbReference type="ARBA" id="ARBA00022837"/>
    </source>
</evidence>
<dbReference type="Gene3D" id="2.30.29.240">
    <property type="match status" value="1"/>
</dbReference>
<keyword evidence="6 9" id="KW-0807">Transducer</keyword>
<keyword evidence="12" id="KW-0175">Coiled coil</keyword>
<keyword evidence="3 11" id="KW-0106">Calcium</keyword>
<feature type="region of interest" description="Disordered" evidence="13">
    <location>
        <begin position="960"/>
        <end position="995"/>
    </location>
</feature>
<evidence type="ECO:0000256" key="4">
    <source>
        <dbReference type="ARBA" id="ARBA00022963"/>
    </source>
</evidence>
<dbReference type="InterPro" id="IPR000909">
    <property type="entry name" value="PLipase_C_PInositol-sp_X_dom"/>
</dbReference>
<comment type="cofactor">
    <cofactor evidence="11">
        <name>Ca(2+)</name>
        <dbReference type="ChEBI" id="CHEBI:29108"/>
    </cofactor>
    <text evidence="11">Binds 1 Ca(2+) ion per subunit.</text>
</comment>
<accession>A0AA88NQB2</accession>
<dbReference type="SUPFAM" id="SSF51695">
    <property type="entry name" value="PLC-like phosphodiesterases"/>
    <property type="match status" value="1"/>
</dbReference>
<dbReference type="Pfam" id="PF17787">
    <property type="entry name" value="PH_14"/>
    <property type="match status" value="1"/>
</dbReference>
<feature type="coiled-coil region" evidence="12">
    <location>
        <begin position="1001"/>
        <end position="1108"/>
    </location>
</feature>
<evidence type="ECO:0000256" key="9">
    <source>
        <dbReference type="PIRNR" id="PIRNR000956"/>
    </source>
</evidence>
<dbReference type="Gene3D" id="1.10.238.10">
    <property type="entry name" value="EF-hand"/>
    <property type="match status" value="1"/>
</dbReference>
<reference evidence="16" key="1">
    <citation type="submission" date="2023-07" db="EMBL/GenBank/DDBJ databases">
        <title>Chromosome-level Genome Assembly of Striped Snakehead (Channa striata).</title>
        <authorList>
            <person name="Liu H."/>
        </authorList>
    </citation>
    <scope>NUCLEOTIDE SEQUENCE</scope>
    <source>
        <strain evidence="16">Gz</strain>
        <tissue evidence="16">Muscle</tissue>
    </source>
</reference>
<evidence type="ECO:0000256" key="2">
    <source>
        <dbReference type="ARBA" id="ARBA00022801"/>
    </source>
</evidence>
<dbReference type="InterPro" id="IPR001192">
    <property type="entry name" value="PI-PLC_fam"/>
</dbReference>
<feature type="compositionally biased region" description="Low complexity" evidence="13">
    <location>
        <begin position="1187"/>
        <end position="1215"/>
    </location>
</feature>
<evidence type="ECO:0000256" key="1">
    <source>
        <dbReference type="ARBA" id="ARBA00022553"/>
    </source>
</evidence>
<dbReference type="SMART" id="SM00239">
    <property type="entry name" value="C2"/>
    <property type="match status" value="1"/>
</dbReference>
<keyword evidence="11" id="KW-0479">Metal-binding</keyword>
<keyword evidence="5 9" id="KW-0443">Lipid metabolism</keyword>
<feature type="compositionally biased region" description="Low complexity" evidence="13">
    <location>
        <begin position="1223"/>
        <end position="1241"/>
    </location>
</feature>
<dbReference type="InterPro" id="IPR001711">
    <property type="entry name" value="PLipase_C_Pinositol-sp_Y"/>
</dbReference>
<dbReference type="FunFam" id="2.60.40.150:FF:000008">
    <property type="entry name" value="1-phosphatidylinositol 4,5-bisphosphate phosphodiesterase"/>
    <property type="match status" value="1"/>
</dbReference>
<keyword evidence="2 9" id="KW-0378">Hydrolase</keyword>
<evidence type="ECO:0000256" key="5">
    <source>
        <dbReference type="ARBA" id="ARBA00023098"/>
    </source>
</evidence>
<evidence type="ECO:0000256" key="13">
    <source>
        <dbReference type="SAM" id="MobiDB-lite"/>
    </source>
</evidence>
<dbReference type="InterPro" id="IPR000008">
    <property type="entry name" value="C2_dom"/>
</dbReference>
<dbReference type="CDD" id="cd00275">
    <property type="entry name" value="C2_PLC_like"/>
    <property type="match status" value="1"/>
</dbReference>
<dbReference type="Gene3D" id="1.20.1230.10">
    <property type="entry name" value="Phospholipase C beta, distal C-terminal domain"/>
    <property type="match status" value="1"/>
</dbReference>
<feature type="domain" description="C2" evidence="14">
    <location>
        <begin position="680"/>
        <end position="807"/>
    </location>
</feature>
<dbReference type="InterPro" id="IPR037862">
    <property type="entry name" value="PLC-beta_PH"/>
</dbReference>
<dbReference type="GO" id="GO:0005737">
    <property type="term" value="C:cytoplasm"/>
    <property type="evidence" value="ECO:0007669"/>
    <property type="project" value="TreeGrafter"/>
</dbReference>
<dbReference type="Gene3D" id="2.60.40.150">
    <property type="entry name" value="C2 domain"/>
    <property type="match status" value="1"/>
</dbReference>
<evidence type="ECO:0000256" key="6">
    <source>
        <dbReference type="ARBA" id="ARBA00023224"/>
    </source>
</evidence>
<dbReference type="InterPro" id="IPR053945">
    <property type="entry name" value="PLCB1-4-like_EFh"/>
</dbReference>
<dbReference type="CDD" id="cd08591">
    <property type="entry name" value="PI-PLCc_beta"/>
    <property type="match status" value="1"/>
</dbReference>
<dbReference type="CDD" id="cd13361">
    <property type="entry name" value="PH_PLC_beta"/>
    <property type="match status" value="1"/>
</dbReference>
<feature type="binding site" evidence="11">
    <location>
        <position position="359"/>
    </location>
    <ligand>
        <name>Ca(2+)</name>
        <dbReference type="ChEBI" id="CHEBI:29108"/>
    </ligand>
</feature>
<dbReference type="SMART" id="SM00149">
    <property type="entry name" value="PLCYc"/>
    <property type="match status" value="1"/>
</dbReference>
<dbReference type="EMBL" id="JAUPFM010000001">
    <property type="protein sequence ID" value="KAK2862797.1"/>
    <property type="molecule type" value="Genomic_DNA"/>
</dbReference>
<dbReference type="PIRSF" id="PIRSF000956">
    <property type="entry name" value="PLC-beta"/>
    <property type="match status" value="1"/>
</dbReference>
<dbReference type="InterPro" id="IPR011992">
    <property type="entry name" value="EF-hand-dom_pair"/>
</dbReference>
<feature type="compositionally biased region" description="Polar residues" evidence="13">
    <location>
        <begin position="550"/>
        <end position="560"/>
    </location>
</feature>
<dbReference type="InterPro" id="IPR035892">
    <property type="entry name" value="C2_domain_sf"/>
</dbReference>
<dbReference type="AlphaFoldDB" id="A0AA88NQB2"/>
<evidence type="ECO:0000256" key="7">
    <source>
        <dbReference type="ARBA" id="ARBA00023674"/>
    </source>
</evidence>
<feature type="region of interest" description="Disordered" evidence="13">
    <location>
        <begin position="519"/>
        <end position="560"/>
    </location>
</feature>
<feature type="compositionally biased region" description="Basic residues" evidence="13">
    <location>
        <begin position="464"/>
        <end position="473"/>
    </location>
</feature>
<dbReference type="SMART" id="SM00148">
    <property type="entry name" value="PLCXc"/>
    <property type="match status" value="1"/>
</dbReference>
<dbReference type="Gene3D" id="3.20.20.190">
    <property type="entry name" value="Phosphatidylinositol (PI) phosphodiesterase"/>
    <property type="match status" value="1"/>
</dbReference>
<evidence type="ECO:0000256" key="8">
    <source>
        <dbReference type="ARBA" id="ARBA00023726"/>
    </source>
</evidence>
<feature type="domain" description="PI-PLC Y-box" evidence="15">
    <location>
        <begin position="564"/>
        <end position="680"/>
    </location>
</feature>
<dbReference type="GO" id="GO:0016042">
    <property type="term" value="P:lipid catabolic process"/>
    <property type="evidence" value="ECO:0007669"/>
    <property type="project" value="UniProtKB-KW"/>
</dbReference>
<dbReference type="PROSITE" id="PS50008">
    <property type="entry name" value="PIPLC_Y_DOMAIN"/>
    <property type="match status" value="1"/>
</dbReference>
<evidence type="ECO:0000313" key="16">
    <source>
        <dbReference type="EMBL" id="KAK2862797.1"/>
    </source>
</evidence>
<dbReference type="SUPFAM" id="SSF50729">
    <property type="entry name" value="PH domain-like"/>
    <property type="match status" value="1"/>
</dbReference>
<dbReference type="InterPro" id="IPR017946">
    <property type="entry name" value="PLC-like_Pdiesterase_TIM-brl"/>
</dbReference>
<dbReference type="GO" id="GO:0005509">
    <property type="term" value="F:calcium ion binding"/>
    <property type="evidence" value="ECO:0007669"/>
    <property type="project" value="UniProtKB-UniRule"/>
</dbReference>
<feature type="region of interest" description="Disordered" evidence="13">
    <location>
        <begin position="1186"/>
        <end position="1252"/>
    </location>
</feature>
<dbReference type="PRINTS" id="PR00390">
    <property type="entry name" value="PHPHLIPASEC"/>
</dbReference>
<evidence type="ECO:0000256" key="10">
    <source>
        <dbReference type="PIRSR" id="PIRSR000956-1"/>
    </source>
</evidence>
<evidence type="ECO:0000256" key="11">
    <source>
        <dbReference type="PIRSR" id="PIRSR000956-2"/>
    </source>
</evidence>
<evidence type="ECO:0000313" key="17">
    <source>
        <dbReference type="Proteomes" id="UP001187415"/>
    </source>
</evidence>
<dbReference type="GO" id="GO:0004435">
    <property type="term" value="F:phosphatidylinositol-4,5-bisphosphate phospholipase C activity"/>
    <property type="evidence" value="ECO:0007669"/>
    <property type="project" value="UniProtKB-UniRule"/>
</dbReference>
<name>A0AA88NQB2_CHASR</name>
<dbReference type="PROSITE" id="PS50007">
    <property type="entry name" value="PIPLC_X_DOMAIN"/>
    <property type="match status" value="1"/>
</dbReference>
<feature type="active site" evidence="10">
    <location>
        <position position="329"/>
    </location>
</feature>
<dbReference type="PANTHER" id="PTHR10336:SF11">
    <property type="entry name" value="1-PHOSPHATIDYLINOSITOL 4,5-BISPHOSPHATE PHOSPHODIESTERASE BETA-3"/>
    <property type="match status" value="1"/>
</dbReference>
<dbReference type="PROSITE" id="PS50004">
    <property type="entry name" value="C2"/>
    <property type="match status" value="1"/>
</dbReference>
<dbReference type="GO" id="GO:0046488">
    <property type="term" value="P:phosphatidylinositol metabolic process"/>
    <property type="evidence" value="ECO:0007669"/>
    <property type="project" value="TreeGrafter"/>
</dbReference>
<dbReference type="SUPFAM" id="SSF47473">
    <property type="entry name" value="EF-hand"/>
    <property type="match status" value="1"/>
</dbReference>
<dbReference type="GO" id="GO:0007186">
    <property type="term" value="P:G protein-coupled receptor signaling pathway"/>
    <property type="evidence" value="ECO:0007669"/>
    <property type="project" value="TreeGrafter"/>
</dbReference>
<dbReference type="InterPro" id="IPR016280">
    <property type="entry name" value="PLC-beta"/>
</dbReference>
<keyword evidence="4 9" id="KW-0442">Lipid degradation</keyword>